<gene>
    <name evidence="10" type="ORF">SEMRO_444_G144410.1</name>
</gene>
<dbReference type="PANTHER" id="PTHR43731">
    <property type="entry name" value="RHOMBOID PROTEASE"/>
    <property type="match status" value="1"/>
</dbReference>
<dbReference type="Pfam" id="PF01694">
    <property type="entry name" value="Rhomboid"/>
    <property type="match status" value="1"/>
</dbReference>
<keyword evidence="6 7" id="KW-0472">Membrane</keyword>
<dbReference type="OrthoDB" id="10260614at2759"/>
<evidence type="ECO:0000259" key="9">
    <source>
        <dbReference type="Pfam" id="PF01694"/>
    </source>
</evidence>
<evidence type="ECO:0000256" key="3">
    <source>
        <dbReference type="ARBA" id="ARBA00022692"/>
    </source>
</evidence>
<dbReference type="GO" id="GO:0016020">
    <property type="term" value="C:membrane"/>
    <property type="evidence" value="ECO:0007669"/>
    <property type="project" value="UniProtKB-SubCell"/>
</dbReference>
<feature type="chain" id="PRO_5040377271" evidence="8">
    <location>
        <begin position="28"/>
        <end position="320"/>
    </location>
</feature>
<evidence type="ECO:0000256" key="6">
    <source>
        <dbReference type="ARBA" id="ARBA00023136"/>
    </source>
</evidence>
<comment type="caution">
    <text evidence="10">The sequence shown here is derived from an EMBL/GenBank/DDBJ whole genome shotgun (WGS) entry which is preliminary data.</text>
</comment>
<keyword evidence="4" id="KW-0378">Hydrolase</keyword>
<evidence type="ECO:0000256" key="4">
    <source>
        <dbReference type="ARBA" id="ARBA00022801"/>
    </source>
</evidence>
<keyword evidence="5 7" id="KW-1133">Transmembrane helix</keyword>
<dbReference type="GO" id="GO:0004252">
    <property type="term" value="F:serine-type endopeptidase activity"/>
    <property type="evidence" value="ECO:0007669"/>
    <property type="project" value="InterPro"/>
</dbReference>
<accession>A0A9N8DXM3</accession>
<reference evidence="10" key="1">
    <citation type="submission" date="2020-06" db="EMBL/GenBank/DDBJ databases">
        <authorList>
            <consortium name="Plant Systems Biology data submission"/>
        </authorList>
    </citation>
    <scope>NUCLEOTIDE SEQUENCE</scope>
    <source>
        <strain evidence="10">D6</strain>
    </source>
</reference>
<keyword evidence="3 7" id="KW-0812">Transmembrane</keyword>
<keyword evidence="11" id="KW-1185">Reference proteome</keyword>
<dbReference type="AlphaFoldDB" id="A0A9N8DXM3"/>
<dbReference type="InterPro" id="IPR022764">
    <property type="entry name" value="Peptidase_S54_rhomboid_dom"/>
</dbReference>
<dbReference type="Proteomes" id="UP001153069">
    <property type="component" value="Unassembled WGS sequence"/>
</dbReference>
<dbReference type="EMBL" id="CAICTM010000443">
    <property type="protein sequence ID" value="CAB9510622.1"/>
    <property type="molecule type" value="Genomic_DNA"/>
</dbReference>
<evidence type="ECO:0000313" key="11">
    <source>
        <dbReference type="Proteomes" id="UP001153069"/>
    </source>
</evidence>
<keyword evidence="8" id="KW-0732">Signal</keyword>
<dbReference type="PANTHER" id="PTHR43731:SF14">
    <property type="entry name" value="PRESENILIN-ASSOCIATED RHOMBOID-LIKE PROTEIN, MITOCHONDRIAL"/>
    <property type="match status" value="1"/>
</dbReference>
<evidence type="ECO:0000256" key="2">
    <source>
        <dbReference type="ARBA" id="ARBA00009045"/>
    </source>
</evidence>
<evidence type="ECO:0000256" key="1">
    <source>
        <dbReference type="ARBA" id="ARBA00004141"/>
    </source>
</evidence>
<protein>
    <submittedName>
        <fullName evidence="10">Presenilins-associated rhomboid-like protein, mitochondrial</fullName>
    </submittedName>
</protein>
<evidence type="ECO:0000256" key="8">
    <source>
        <dbReference type="SAM" id="SignalP"/>
    </source>
</evidence>
<evidence type="ECO:0000313" key="10">
    <source>
        <dbReference type="EMBL" id="CAB9510622.1"/>
    </source>
</evidence>
<proteinExistence type="inferred from homology"/>
<evidence type="ECO:0000256" key="5">
    <source>
        <dbReference type="ARBA" id="ARBA00022989"/>
    </source>
</evidence>
<dbReference type="InterPro" id="IPR035952">
    <property type="entry name" value="Rhomboid-like_sf"/>
</dbReference>
<name>A0A9N8DXM3_9STRA</name>
<dbReference type="SUPFAM" id="SSF144091">
    <property type="entry name" value="Rhomboid-like"/>
    <property type="match status" value="1"/>
</dbReference>
<dbReference type="InterPro" id="IPR050925">
    <property type="entry name" value="Rhomboid_protease_S54"/>
</dbReference>
<feature type="transmembrane region" description="Helical" evidence="7">
    <location>
        <begin position="177"/>
        <end position="196"/>
    </location>
</feature>
<evidence type="ECO:0000256" key="7">
    <source>
        <dbReference type="SAM" id="Phobius"/>
    </source>
</evidence>
<comment type="similarity">
    <text evidence="2">Belongs to the peptidase S54 family.</text>
</comment>
<organism evidence="10 11">
    <name type="scientific">Seminavis robusta</name>
    <dbReference type="NCBI Taxonomy" id="568900"/>
    <lineage>
        <taxon>Eukaryota</taxon>
        <taxon>Sar</taxon>
        <taxon>Stramenopiles</taxon>
        <taxon>Ochrophyta</taxon>
        <taxon>Bacillariophyta</taxon>
        <taxon>Bacillariophyceae</taxon>
        <taxon>Bacillariophycidae</taxon>
        <taxon>Naviculales</taxon>
        <taxon>Naviculaceae</taxon>
        <taxon>Seminavis</taxon>
    </lineage>
</organism>
<feature type="signal peptide" evidence="8">
    <location>
        <begin position="1"/>
        <end position="27"/>
    </location>
</feature>
<feature type="transmembrane region" description="Helical" evidence="7">
    <location>
        <begin position="88"/>
        <end position="107"/>
    </location>
</feature>
<comment type="subcellular location">
    <subcellularLocation>
        <location evidence="1">Membrane</location>
        <topology evidence="1">Multi-pass membrane protein</topology>
    </subcellularLocation>
</comment>
<feature type="domain" description="Peptidase S54 rhomboid" evidence="9">
    <location>
        <begin position="141"/>
        <end position="273"/>
    </location>
</feature>
<sequence>MRRLRRTTVLPAFVVLVLLFLPNLASGQRANRKRTTPRIPQRVQKWTKPIREHLPHAAHLVVSSELNIFLTRQVTKVLPALNIAGSSVQMPATSVIFGINAFVFGLWQLAGMFPRRLAPFMENHFLLSGQKRVRRARPDSFLLSGFSHIHGEHLAGNLGALALFGGRSEQWLGTRKFVYMYISSVYASNFMSLGIFGRRNDQRSSLGASGAISALQSYFCLRFPDARFEIAGEKLAAPWAFVLWFLQDFAQLGMNTGIGHGAHLGGFTFGTIFFLFHDIVVAPEHARRRAVKRLALVFKDTRNAVGKILHQVEDLLAGED</sequence>
<dbReference type="Gene3D" id="1.20.1540.10">
    <property type="entry name" value="Rhomboid-like"/>
    <property type="match status" value="1"/>
</dbReference>